<dbReference type="AlphaFoldDB" id="A0A5B8RV46"/>
<keyword evidence="3" id="KW-0731">Sigma factor</keyword>
<dbReference type="SUPFAM" id="SSF88946">
    <property type="entry name" value="Sigma2 domain of RNA polymerase sigma factors"/>
    <property type="match status" value="1"/>
</dbReference>
<dbReference type="InterPro" id="IPR014284">
    <property type="entry name" value="RNA_pol_sigma-70_dom"/>
</dbReference>
<name>A0A5B8RV46_9BURK</name>
<dbReference type="PANTHER" id="PTHR43133:SF63">
    <property type="entry name" value="RNA POLYMERASE SIGMA FACTOR FECI-RELATED"/>
    <property type="match status" value="1"/>
</dbReference>
<proteinExistence type="inferred from homology"/>
<dbReference type="InterPro" id="IPR013249">
    <property type="entry name" value="RNA_pol_sigma70_r4_t2"/>
</dbReference>
<evidence type="ECO:0000256" key="1">
    <source>
        <dbReference type="ARBA" id="ARBA00010641"/>
    </source>
</evidence>
<comment type="similarity">
    <text evidence="1">Belongs to the sigma-70 factor family. ECF subfamily.</text>
</comment>
<dbReference type="InterPro" id="IPR039425">
    <property type="entry name" value="RNA_pol_sigma-70-like"/>
</dbReference>
<dbReference type="CDD" id="cd06171">
    <property type="entry name" value="Sigma70_r4"/>
    <property type="match status" value="1"/>
</dbReference>
<feature type="domain" description="RNA polymerase sigma factor 70 region 4 type 2" evidence="6">
    <location>
        <begin position="108"/>
        <end position="159"/>
    </location>
</feature>
<keyword evidence="8" id="KW-1185">Reference proteome</keyword>
<dbReference type="NCBIfam" id="TIGR02937">
    <property type="entry name" value="sigma70-ECF"/>
    <property type="match status" value="1"/>
</dbReference>
<dbReference type="PANTHER" id="PTHR43133">
    <property type="entry name" value="RNA POLYMERASE ECF-TYPE SIGMA FACTO"/>
    <property type="match status" value="1"/>
</dbReference>
<evidence type="ECO:0000313" key="8">
    <source>
        <dbReference type="Proteomes" id="UP000321199"/>
    </source>
</evidence>
<evidence type="ECO:0000259" key="6">
    <source>
        <dbReference type="Pfam" id="PF08281"/>
    </source>
</evidence>
<dbReference type="Gene3D" id="1.10.10.10">
    <property type="entry name" value="Winged helix-like DNA-binding domain superfamily/Winged helix DNA-binding domain"/>
    <property type="match status" value="1"/>
</dbReference>
<evidence type="ECO:0000256" key="4">
    <source>
        <dbReference type="ARBA" id="ARBA00023163"/>
    </source>
</evidence>
<evidence type="ECO:0000259" key="5">
    <source>
        <dbReference type="Pfam" id="PF04542"/>
    </source>
</evidence>
<dbReference type="GO" id="GO:0003677">
    <property type="term" value="F:DNA binding"/>
    <property type="evidence" value="ECO:0007669"/>
    <property type="project" value="InterPro"/>
</dbReference>
<dbReference type="InterPro" id="IPR013325">
    <property type="entry name" value="RNA_pol_sigma_r2"/>
</dbReference>
<dbReference type="Pfam" id="PF04542">
    <property type="entry name" value="Sigma70_r2"/>
    <property type="match status" value="1"/>
</dbReference>
<dbReference type="GO" id="GO:0016987">
    <property type="term" value="F:sigma factor activity"/>
    <property type="evidence" value="ECO:0007669"/>
    <property type="project" value="UniProtKB-KW"/>
</dbReference>
<dbReference type="EMBL" id="CP042344">
    <property type="protein sequence ID" value="QEA12544.1"/>
    <property type="molecule type" value="Genomic_DNA"/>
</dbReference>
<protein>
    <submittedName>
        <fullName evidence="7">Sigma-70 family RNA polymerase sigma factor</fullName>
    </submittedName>
</protein>
<dbReference type="InterPro" id="IPR013324">
    <property type="entry name" value="RNA_pol_sigma_r3/r4-like"/>
</dbReference>
<dbReference type="Gene3D" id="1.10.1740.10">
    <property type="match status" value="1"/>
</dbReference>
<dbReference type="GO" id="GO:0006352">
    <property type="term" value="P:DNA-templated transcription initiation"/>
    <property type="evidence" value="ECO:0007669"/>
    <property type="project" value="InterPro"/>
</dbReference>
<organism evidence="7 8">
    <name type="scientific">Comamonas flocculans</name>
    <dbReference type="NCBI Taxonomy" id="2597701"/>
    <lineage>
        <taxon>Bacteria</taxon>
        <taxon>Pseudomonadati</taxon>
        <taxon>Pseudomonadota</taxon>
        <taxon>Betaproteobacteria</taxon>
        <taxon>Burkholderiales</taxon>
        <taxon>Comamonadaceae</taxon>
        <taxon>Comamonas</taxon>
    </lineage>
</organism>
<dbReference type="OrthoDB" id="192021at2"/>
<dbReference type="InterPro" id="IPR007627">
    <property type="entry name" value="RNA_pol_sigma70_r2"/>
</dbReference>
<dbReference type="Proteomes" id="UP000321199">
    <property type="component" value="Chromosome"/>
</dbReference>
<accession>A0A5B8RV46</accession>
<dbReference type="RefSeq" id="WP_146912139.1">
    <property type="nucleotide sequence ID" value="NZ_CP042344.1"/>
</dbReference>
<evidence type="ECO:0000256" key="2">
    <source>
        <dbReference type="ARBA" id="ARBA00023015"/>
    </source>
</evidence>
<gene>
    <name evidence="7" type="ORF">FOZ74_05595</name>
</gene>
<feature type="domain" description="RNA polymerase sigma-70 region 2" evidence="5">
    <location>
        <begin position="2"/>
        <end position="66"/>
    </location>
</feature>
<dbReference type="KEGG" id="cof:FOZ74_05595"/>
<keyword evidence="4" id="KW-0804">Transcription</keyword>
<keyword evidence="2" id="KW-0805">Transcription regulation</keyword>
<sequence>MLERHYRELLNFIARAVNSRKAAADLTQESYARVLAAQQSGRPVRNPCALLYRTARNLVVDRYRRAEVRAAAGMGASLDDRELGLEDLPGPPSRQPDAIVAERENLAAVTAVIEQLPPRCREAFILYKFDGLSYAEIAARMQISPRTVEMQLRIAMQACWQCLQEREGAEARPAPARGRKKRPAP</sequence>
<reference evidence="7 8" key="1">
    <citation type="submission" date="2019-07" db="EMBL/GenBank/DDBJ databases">
        <title>Complete genome sequence of Comamonas sp. NLF 7-7 isolated from livestock.</title>
        <authorList>
            <person name="Kim D.H."/>
            <person name="Kim J.G."/>
        </authorList>
    </citation>
    <scope>NUCLEOTIDE SEQUENCE [LARGE SCALE GENOMIC DNA]</scope>
    <source>
        <strain evidence="7 8">NLF 7-7</strain>
    </source>
</reference>
<evidence type="ECO:0000256" key="3">
    <source>
        <dbReference type="ARBA" id="ARBA00023082"/>
    </source>
</evidence>
<dbReference type="Pfam" id="PF08281">
    <property type="entry name" value="Sigma70_r4_2"/>
    <property type="match status" value="1"/>
</dbReference>
<dbReference type="SUPFAM" id="SSF88659">
    <property type="entry name" value="Sigma3 and sigma4 domains of RNA polymerase sigma factors"/>
    <property type="match status" value="1"/>
</dbReference>
<evidence type="ECO:0000313" key="7">
    <source>
        <dbReference type="EMBL" id="QEA12544.1"/>
    </source>
</evidence>
<dbReference type="InterPro" id="IPR036388">
    <property type="entry name" value="WH-like_DNA-bd_sf"/>
</dbReference>